<comment type="subcellular location">
    <subcellularLocation>
        <location evidence="1">Secreted</location>
        <location evidence="1">Extracellular space</location>
    </subcellularLocation>
</comment>
<feature type="domain" description="Peptidase S1" evidence="10">
    <location>
        <begin position="53"/>
        <end position="290"/>
    </location>
</feature>
<dbReference type="EMBL" id="ODYU01000971">
    <property type="protein sequence ID" value="SOQ36525.1"/>
    <property type="molecule type" value="Genomic_DNA"/>
</dbReference>
<evidence type="ECO:0000256" key="1">
    <source>
        <dbReference type="ARBA" id="ARBA00004239"/>
    </source>
</evidence>
<evidence type="ECO:0000256" key="3">
    <source>
        <dbReference type="ARBA" id="ARBA00023157"/>
    </source>
</evidence>
<comment type="function">
    <text evidence="6">Fibrinolytic activity; shows preferential cleavage of Arg-Gly bonds in all three fibrinogen chains. Contact with the caterpillars causes severe bleeding, due the anticoagulant effect of the protein.</text>
</comment>
<dbReference type="GO" id="GO:0090729">
    <property type="term" value="F:toxin activity"/>
    <property type="evidence" value="ECO:0007669"/>
    <property type="project" value="UniProtKB-KW"/>
</dbReference>
<keyword evidence="2" id="KW-0800">Toxin</keyword>
<dbReference type="InterPro" id="IPR051487">
    <property type="entry name" value="Ser/Thr_Proteases_Immune/Dev"/>
</dbReference>
<reference evidence="11" key="1">
    <citation type="submission" date="2016-07" db="EMBL/GenBank/DDBJ databases">
        <authorList>
            <person name="Bretaudeau A."/>
        </authorList>
    </citation>
    <scope>NUCLEOTIDE SEQUENCE</scope>
    <source>
        <strain evidence="11">Rice</strain>
        <tissue evidence="11">Whole body</tissue>
    </source>
</reference>
<dbReference type="Gene3D" id="2.40.10.10">
    <property type="entry name" value="Trypsin-like serine proteases"/>
    <property type="match status" value="1"/>
</dbReference>
<dbReference type="CDD" id="cd00190">
    <property type="entry name" value="Tryp_SPc"/>
    <property type="match status" value="1"/>
</dbReference>
<dbReference type="GO" id="GO:0006508">
    <property type="term" value="P:proteolysis"/>
    <property type="evidence" value="ECO:0007669"/>
    <property type="project" value="UniProtKB-KW"/>
</dbReference>
<keyword evidence="9" id="KW-0732">Signal</keyword>
<proteinExistence type="inferred from homology"/>
<dbReference type="PROSITE" id="PS50240">
    <property type="entry name" value="TRYPSIN_DOM"/>
    <property type="match status" value="1"/>
</dbReference>
<evidence type="ECO:0000313" key="11">
    <source>
        <dbReference type="EMBL" id="SOQ36525.1"/>
    </source>
</evidence>
<feature type="chain" id="PRO_5013715750" evidence="9">
    <location>
        <begin position="16"/>
        <end position="290"/>
    </location>
</feature>
<dbReference type="InterPro" id="IPR009003">
    <property type="entry name" value="Peptidase_S1_PA"/>
</dbReference>
<dbReference type="PANTHER" id="PTHR24256">
    <property type="entry name" value="TRYPTASE-RELATED"/>
    <property type="match status" value="1"/>
</dbReference>
<keyword evidence="3" id="KW-1015">Disulfide bond</keyword>
<evidence type="ECO:0000259" key="10">
    <source>
        <dbReference type="PROSITE" id="PS50240"/>
    </source>
</evidence>
<dbReference type="InterPro" id="IPR043504">
    <property type="entry name" value="Peptidase_S1_PA_chymotrypsin"/>
</dbReference>
<evidence type="ECO:0000256" key="7">
    <source>
        <dbReference type="ARBA" id="ARBA00084094"/>
    </source>
</evidence>
<dbReference type="FunFam" id="2.40.10.10:FF:000068">
    <property type="entry name" value="transmembrane protease serine 2"/>
    <property type="match status" value="1"/>
</dbReference>
<dbReference type="InterPro" id="IPR001254">
    <property type="entry name" value="Trypsin_dom"/>
</dbReference>
<keyword evidence="8" id="KW-0378">Hydrolase</keyword>
<dbReference type="PROSITE" id="PS00135">
    <property type="entry name" value="TRYPSIN_SER"/>
    <property type="match status" value="1"/>
</dbReference>
<dbReference type="SMART" id="SM00020">
    <property type="entry name" value="Tryp_SPc"/>
    <property type="match status" value="1"/>
</dbReference>
<organism evidence="11">
    <name type="scientific">Spodoptera frugiperda</name>
    <name type="common">Fall armyworm</name>
    <dbReference type="NCBI Taxonomy" id="7108"/>
    <lineage>
        <taxon>Eukaryota</taxon>
        <taxon>Metazoa</taxon>
        <taxon>Ecdysozoa</taxon>
        <taxon>Arthropoda</taxon>
        <taxon>Hexapoda</taxon>
        <taxon>Insecta</taxon>
        <taxon>Pterygota</taxon>
        <taxon>Neoptera</taxon>
        <taxon>Endopterygota</taxon>
        <taxon>Lepidoptera</taxon>
        <taxon>Glossata</taxon>
        <taxon>Ditrysia</taxon>
        <taxon>Noctuoidea</taxon>
        <taxon>Noctuidae</taxon>
        <taxon>Amphipyrinae</taxon>
        <taxon>Spodoptera</taxon>
    </lineage>
</organism>
<dbReference type="AlphaFoldDB" id="A0A2H1V6P6"/>
<evidence type="ECO:0000256" key="5">
    <source>
        <dbReference type="ARBA" id="ARBA00024195"/>
    </source>
</evidence>
<evidence type="ECO:0000256" key="4">
    <source>
        <dbReference type="ARBA" id="ARBA00023240"/>
    </source>
</evidence>
<keyword evidence="8" id="KW-0645">Protease</keyword>
<keyword evidence="7" id="KW-1205">Fibrinolytic toxin</keyword>
<dbReference type="InterPro" id="IPR001314">
    <property type="entry name" value="Peptidase_S1A"/>
</dbReference>
<dbReference type="InterPro" id="IPR033116">
    <property type="entry name" value="TRYPSIN_SER"/>
</dbReference>
<dbReference type="SUPFAM" id="SSF50494">
    <property type="entry name" value="Trypsin-like serine proteases"/>
    <property type="match status" value="1"/>
</dbReference>
<feature type="signal peptide" evidence="9">
    <location>
        <begin position="1"/>
        <end position="15"/>
    </location>
</feature>
<dbReference type="GO" id="GO:0004252">
    <property type="term" value="F:serine-type endopeptidase activity"/>
    <property type="evidence" value="ECO:0007669"/>
    <property type="project" value="InterPro"/>
</dbReference>
<protein>
    <submittedName>
        <fullName evidence="11">SFRICE_005205</fullName>
    </submittedName>
</protein>
<dbReference type="Pfam" id="PF00089">
    <property type="entry name" value="Trypsin"/>
    <property type="match status" value="1"/>
</dbReference>
<dbReference type="InterPro" id="IPR018114">
    <property type="entry name" value="TRYPSIN_HIS"/>
</dbReference>
<evidence type="ECO:0000256" key="8">
    <source>
        <dbReference type="RuleBase" id="RU363034"/>
    </source>
</evidence>
<keyword evidence="4" id="KW-1199">Hemostasis impairing toxin</keyword>
<comment type="similarity">
    <text evidence="5">Belongs to the peptidase S1 family. CLIP subfamily.</text>
</comment>
<gene>
    <name evidence="11" type="ORF">SFRICE_005205</name>
</gene>
<evidence type="ECO:0000256" key="6">
    <source>
        <dbReference type="ARBA" id="ARBA00055534"/>
    </source>
</evidence>
<accession>A0A2H1V6P6</accession>
<evidence type="ECO:0000256" key="2">
    <source>
        <dbReference type="ARBA" id="ARBA00022656"/>
    </source>
</evidence>
<name>A0A2H1V6P6_SPOFR</name>
<evidence type="ECO:0000256" key="9">
    <source>
        <dbReference type="SAM" id="SignalP"/>
    </source>
</evidence>
<sequence>MKVFLVLALATLAYANVEPSLEGNTAYGYIQNYAIPLAEKIRKAEEQLSQQRIVGGSPSSAGQFPYQAGLLASYAGISGTGVCGGSLISANRVVTAAHCWFDGINQAWLFNVVLGSTTLFSGGTRIQTSAVMVHPNWVPVLVRNDVAVIYLPTPVPFSDTIKPIALPSGDQLNNDFVGATAIASGFGLTNDGGSISTNQFLSHVSLNVISNSVCSYAFPLILHSTNICTSGLGGSSTCNGDSGGPLAVTINNEPVLIGITSFGSALGCEASLPAAFARVTSYVDFFNQHL</sequence>
<dbReference type="PRINTS" id="PR00722">
    <property type="entry name" value="CHYMOTRYPSIN"/>
</dbReference>
<dbReference type="GO" id="GO:0005576">
    <property type="term" value="C:extracellular region"/>
    <property type="evidence" value="ECO:0007669"/>
    <property type="project" value="UniProtKB-SubCell"/>
</dbReference>
<keyword evidence="8" id="KW-0720">Serine protease</keyword>
<dbReference type="PROSITE" id="PS00134">
    <property type="entry name" value="TRYPSIN_HIS"/>
    <property type="match status" value="1"/>
</dbReference>